<dbReference type="AlphaFoldDB" id="G8NRN7"/>
<protein>
    <submittedName>
        <fullName evidence="5">Transcriptional regulator, AraC family</fullName>
    </submittedName>
</protein>
<dbReference type="PANTHER" id="PTHR46796">
    <property type="entry name" value="HTH-TYPE TRANSCRIPTIONAL ACTIVATOR RHAS-RELATED"/>
    <property type="match status" value="1"/>
</dbReference>
<dbReference type="InterPro" id="IPR009057">
    <property type="entry name" value="Homeodomain-like_sf"/>
</dbReference>
<organism evidence="5 6">
    <name type="scientific">Granulicella mallensis (strain ATCC BAA-1857 / DSM 23137 / MP5ACTX8)</name>
    <dbReference type="NCBI Taxonomy" id="682795"/>
    <lineage>
        <taxon>Bacteria</taxon>
        <taxon>Pseudomonadati</taxon>
        <taxon>Acidobacteriota</taxon>
        <taxon>Terriglobia</taxon>
        <taxon>Terriglobales</taxon>
        <taxon>Acidobacteriaceae</taxon>
        <taxon>Granulicella</taxon>
    </lineage>
</organism>
<sequence>METPIEVPTIWNQIAETMYLRDSPTAEIKLSELSSFSFARLKITQGIPDMTRPILGESGYIIALQLKAIPHVELFLGKKRVSSGYYPVGAVGAIQLQEEPACFLPDPFDALAVHVTQAALDEIAYAHQVPYVDRLIWPYGTIDPIVHHLGQTLLSSLEHPQQTSKIFMDHVLQALNCHLVSSYGNVTLSDRRFRGGLSPRQARRATELLEAHLDGDIPLQQVAEACELSVSHFARSFKKTFRKPPHAWLLERRVDKAKGLMLNSRLPLADIAAQCGFADQSSLNRSFRRIHGIAPGMWRRNSKRGSSSYAV</sequence>
<accession>G8NRN7</accession>
<dbReference type="HOGENOM" id="CLU_000445_88_4_0"/>
<proteinExistence type="predicted"/>
<dbReference type="RefSeq" id="WP_014267349.1">
    <property type="nucleotide sequence ID" value="NC_016631.1"/>
</dbReference>
<evidence type="ECO:0000256" key="2">
    <source>
        <dbReference type="ARBA" id="ARBA00023125"/>
    </source>
</evidence>
<dbReference type="InterPro" id="IPR018060">
    <property type="entry name" value="HTH_AraC"/>
</dbReference>
<dbReference type="GO" id="GO:0043565">
    <property type="term" value="F:sequence-specific DNA binding"/>
    <property type="evidence" value="ECO:0007669"/>
    <property type="project" value="InterPro"/>
</dbReference>
<dbReference type="PROSITE" id="PS00041">
    <property type="entry name" value="HTH_ARAC_FAMILY_1"/>
    <property type="match status" value="1"/>
</dbReference>
<dbReference type="STRING" id="682795.AciX8_4199"/>
<evidence type="ECO:0000313" key="5">
    <source>
        <dbReference type="EMBL" id="AEU38478.1"/>
    </source>
</evidence>
<keyword evidence="2" id="KW-0238">DNA-binding</keyword>
<evidence type="ECO:0000256" key="1">
    <source>
        <dbReference type="ARBA" id="ARBA00023015"/>
    </source>
</evidence>
<reference evidence="5 6" key="1">
    <citation type="submission" date="2011-11" db="EMBL/GenBank/DDBJ databases">
        <title>Complete sequence of Granulicella mallensis MP5ACTX8.</title>
        <authorList>
            <consortium name="US DOE Joint Genome Institute"/>
            <person name="Lucas S."/>
            <person name="Copeland A."/>
            <person name="Lapidus A."/>
            <person name="Cheng J.-F."/>
            <person name="Goodwin L."/>
            <person name="Pitluck S."/>
            <person name="Peters L."/>
            <person name="Lu M."/>
            <person name="Detter J.C."/>
            <person name="Han C."/>
            <person name="Tapia R."/>
            <person name="Land M."/>
            <person name="Hauser L."/>
            <person name="Kyrpides N."/>
            <person name="Ivanova N."/>
            <person name="Mikhailova N."/>
            <person name="Pagani I."/>
            <person name="Rawat S."/>
            <person name="Mannisto M."/>
            <person name="Haggblom M."/>
            <person name="Woyke T."/>
        </authorList>
    </citation>
    <scope>NUCLEOTIDE SEQUENCE [LARGE SCALE GENOMIC DNA]</scope>
    <source>
        <strain evidence="6">ATCC BAA-1857 / DSM 23137 / MP5ACTX8</strain>
    </source>
</reference>
<gene>
    <name evidence="5" type="ordered locus">AciX8_4199</name>
</gene>
<evidence type="ECO:0000256" key="3">
    <source>
        <dbReference type="ARBA" id="ARBA00023163"/>
    </source>
</evidence>
<dbReference type="GO" id="GO:0003700">
    <property type="term" value="F:DNA-binding transcription factor activity"/>
    <property type="evidence" value="ECO:0007669"/>
    <property type="project" value="InterPro"/>
</dbReference>
<keyword evidence="3" id="KW-0804">Transcription</keyword>
<dbReference type="SMART" id="SM00342">
    <property type="entry name" value="HTH_ARAC"/>
    <property type="match status" value="1"/>
</dbReference>
<dbReference type="Proteomes" id="UP000007113">
    <property type="component" value="Chromosome"/>
</dbReference>
<dbReference type="InterPro" id="IPR050204">
    <property type="entry name" value="AraC_XylS_family_regulators"/>
</dbReference>
<dbReference type="eggNOG" id="COG2207">
    <property type="taxonomic scope" value="Bacteria"/>
</dbReference>
<dbReference type="EMBL" id="CP003130">
    <property type="protein sequence ID" value="AEU38478.1"/>
    <property type="molecule type" value="Genomic_DNA"/>
</dbReference>
<evidence type="ECO:0000313" key="6">
    <source>
        <dbReference type="Proteomes" id="UP000007113"/>
    </source>
</evidence>
<dbReference type="PROSITE" id="PS01124">
    <property type="entry name" value="HTH_ARAC_FAMILY_2"/>
    <property type="match status" value="1"/>
</dbReference>
<feature type="domain" description="HTH araC/xylS-type" evidence="4">
    <location>
        <begin position="203"/>
        <end position="301"/>
    </location>
</feature>
<dbReference type="Pfam" id="PF12833">
    <property type="entry name" value="HTH_18"/>
    <property type="match status" value="1"/>
</dbReference>
<dbReference type="PANTHER" id="PTHR46796:SF14">
    <property type="entry name" value="TRANSCRIPTIONAL REGULATORY PROTEIN"/>
    <property type="match status" value="1"/>
</dbReference>
<keyword evidence="6" id="KW-1185">Reference proteome</keyword>
<dbReference type="Gene3D" id="1.10.10.60">
    <property type="entry name" value="Homeodomain-like"/>
    <property type="match status" value="2"/>
</dbReference>
<name>G8NRN7_GRAMM</name>
<evidence type="ECO:0000259" key="4">
    <source>
        <dbReference type="PROSITE" id="PS01124"/>
    </source>
</evidence>
<dbReference type="InterPro" id="IPR018062">
    <property type="entry name" value="HTH_AraC-typ_CS"/>
</dbReference>
<dbReference type="SUPFAM" id="SSF46689">
    <property type="entry name" value="Homeodomain-like"/>
    <property type="match status" value="2"/>
</dbReference>
<dbReference type="OrthoDB" id="107004at2"/>
<dbReference type="KEGG" id="gma:AciX8_4199"/>
<keyword evidence="1" id="KW-0805">Transcription regulation</keyword>